<comment type="caution">
    <text evidence="1">The sequence shown here is derived from an EMBL/GenBank/DDBJ whole genome shotgun (WGS) entry which is preliminary data.</text>
</comment>
<gene>
    <name evidence="1" type="ORF">DIT97_19960</name>
</gene>
<dbReference type="Proteomes" id="UP000263642">
    <property type="component" value="Unassembled WGS sequence"/>
</dbReference>
<protein>
    <submittedName>
        <fullName evidence="1">Transcription elongation factor GreAB</fullName>
    </submittedName>
</protein>
<dbReference type="AlphaFoldDB" id="A0A3D3RAY7"/>
<organism evidence="1 2">
    <name type="scientific">Gimesia maris</name>
    <dbReference type="NCBI Taxonomy" id="122"/>
    <lineage>
        <taxon>Bacteria</taxon>
        <taxon>Pseudomonadati</taxon>
        <taxon>Planctomycetota</taxon>
        <taxon>Planctomycetia</taxon>
        <taxon>Planctomycetales</taxon>
        <taxon>Planctomycetaceae</taxon>
        <taxon>Gimesia</taxon>
    </lineage>
</organism>
<feature type="non-terminal residue" evidence="1">
    <location>
        <position position="1"/>
    </location>
</feature>
<name>A0A3D3RAY7_9PLAN</name>
<reference evidence="1 2" key="1">
    <citation type="journal article" date="2018" name="Nat. Biotechnol.">
        <title>A standardized bacterial taxonomy based on genome phylogeny substantially revises the tree of life.</title>
        <authorList>
            <person name="Parks D.H."/>
            <person name="Chuvochina M."/>
            <person name="Waite D.W."/>
            <person name="Rinke C."/>
            <person name="Skarshewski A."/>
            <person name="Chaumeil P.A."/>
            <person name="Hugenholtz P."/>
        </authorList>
    </citation>
    <scope>NUCLEOTIDE SEQUENCE [LARGE SCALE GENOMIC DNA]</scope>
    <source>
        <strain evidence="1">UBA9375</strain>
    </source>
</reference>
<evidence type="ECO:0000313" key="1">
    <source>
        <dbReference type="EMBL" id="HCO25187.1"/>
    </source>
</evidence>
<keyword evidence="1" id="KW-0648">Protein biosynthesis</keyword>
<evidence type="ECO:0000313" key="2">
    <source>
        <dbReference type="Proteomes" id="UP000263642"/>
    </source>
</evidence>
<dbReference type="EMBL" id="DQAY01000119">
    <property type="protein sequence ID" value="HCO25187.1"/>
    <property type="molecule type" value="Genomic_DNA"/>
</dbReference>
<proteinExistence type="predicted"/>
<keyword evidence="1" id="KW-0251">Elongation factor</keyword>
<dbReference type="GO" id="GO:0003746">
    <property type="term" value="F:translation elongation factor activity"/>
    <property type="evidence" value="ECO:0007669"/>
    <property type="project" value="UniProtKB-KW"/>
</dbReference>
<sequence length="32" mass="3511">IGDQLRSRALAGGSKIRVEEILFQPERSGLTI</sequence>
<accession>A0A3D3RAY7</accession>